<feature type="compositionally biased region" description="Pro residues" evidence="9">
    <location>
        <begin position="678"/>
        <end position="688"/>
    </location>
</feature>
<evidence type="ECO:0000256" key="9">
    <source>
        <dbReference type="SAM" id="MobiDB-lite"/>
    </source>
</evidence>
<feature type="compositionally biased region" description="Polar residues" evidence="9">
    <location>
        <begin position="2186"/>
        <end position="2207"/>
    </location>
</feature>
<dbReference type="GO" id="GO:0071797">
    <property type="term" value="C:LUBAC complex"/>
    <property type="evidence" value="ECO:0007669"/>
    <property type="project" value="InterPro"/>
</dbReference>
<evidence type="ECO:0000256" key="6">
    <source>
        <dbReference type="ARBA" id="ARBA00022786"/>
    </source>
</evidence>
<dbReference type="InterPro" id="IPR026254">
    <property type="entry name" value="RNF31-like"/>
</dbReference>
<gene>
    <name evidence="12" type="ORF">JTE90_009039</name>
</gene>
<feature type="compositionally biased region" description="Basic and acidic residues" evidence="9">
    <location>
        <begin position="1644"/>
        <end position="1659"/>
    </location>
</feature>
<dbReference type="GO" id="GO:1990450">
    <property type="term" value="F:linear polyubiquitin binding"/>
    <property type="evidence" value="ECO:0007669"/>
    <property type="project" value="TreeGrafter"/>
</dbReference>
<keyword evidence="7" id="KW-0862">Zinc</keyword>
<keyword evidence="3" id="KW-0479">Metal-binding</keyword>
<feature type="compositionally biased region" description="Basic residues" evidence="9">
    <location>
        <begin position="498"/>
        <end position="508"/>
    </location>
</feature>
<sequence length="2807" mass="307849">MTLVQKSPSRPPLDLVPASLKKLKLQETIEMDTMMLPKTEGRLGVPRDGRHCDLCGCSQPAVRCDKCGRQIFCLSCDDMYHRHPKRRFHLRKAVDTTPPTSMARPALPAKSHAFGGDPSKMPLPPPRKKKPGRAESFFSTFRRRSPSAEGGNSPPLPKKEYSWTDRFGNIKKFMSNRPLPPLPPQEANGAGEESPHRAPSPSTKHDLSFIHKKVDERPPQLPQRSLKPNELTKENQHTNGVRDVRNGTMNHTTRNNGFGEEHQWNSGPPVQPHPNTLMRQQGYMYPGSQGYPGAMSASATDLHSMEQPPMYPHFPPGYPPHYPMYPPGYPGYFGSSFADLSSHPTTTTDQDHSDDQSTDSSRPPPSGGGKRYQFRKRAKRSQSVMMDKMAYPGQFFPFGPFPPGYPGPWGVPPFDPNHPPPSPLPNRVRSRRVKRTTSEDDSSPLSRPSSSSGRQNRRPPVVTSSSSEDEEQPEKNQRVTRRESDPKKSPITRSPQVQHKKASQKHKKSDNFRSSDAEDANRQNVAKIDKRSPTPSPPKDTKAGPSIDTHADSTRPWTPPDSWECVHCTYVNPVGNRICQVCCKTATTTTDIQPTVQETSKAPAVAVTPQPADSRPATRASNVSCPSPEKKKLEELELEEEEGKRRDMAVLNSALDEAEKEISRGLEELLKLKEDFPPTKPTPTPPQSRPESSRPPQTPPPSSKPVYKSSGKLRNANPKFIDKITNGPPPSSRCIETQTSTSDDIRRGSTSSTASDAYNSPVAQSPVMERAAGNGPWRNTRSAQSPDYERRTFGTSPSPEMERRGSGSHRKGPRGPRRTTSIHPDDYRNRGNDDPGYFGGRSGYLSPFERSYHPPMQRSHSRASLFSGRMTDLDYGGPMYRSVSRGSLTGDYPLNVRRSVSLGSLTGDYPDNGFGDFHNLRKPAYYLSMEELVERRRQETIRAQGLELVRMIREAEQQGFTADDIQVALQNCANHQTPVEWLQENWRPLAAEVVSLCATYARDKREDDVGRISDAEAREALRLHKGDVWPAVTECVESRQRKFLELKARGKFSTKDITDALSANQGDVELAYAKLTTKSSAKPDETWDDDEVEWDDEEDDEEQQGDIEDLHTCHEDYGIKTPDSDPSEYCDAYGSNTLERNASLQTPPEPEVKLTRRGSFLSKLAGLKKNDPKRLPSPTTSIDSLESPTKADEDSSSDQAKSYNPISVIKSTISAIRDTVGGSKTDKKVPCISPERRTIVVKGQIPQESQSVASGDANRVTLTSIKPLKDIELITGISREAKDKDLPKPTSASSNTNQMLTALYSDFKSENGQSNLTVDITESYNNCDIQKINSSETKSFSNSQGTPIKNKPSFDEEQKPKASTDENIIQKSKADDNIMPKPKESSSYQTKSPKLNIKDSKENLAKEIKPSTSLEPSKKPKKLANEENKEKFNNNLAKETKQTLKSQTLFEEISGTSSSSSKVSTQGDASPILHNQSKLNENRKNNSIETKDMVLQKSVKDSDKKVEEKAAITTGSKPKTDASTKILSDTRTEHEDETQGTILKSKATSSSENGKKKSLINHDTSKVSNPTITKPENSIIESVFVHEKYIPSPKEEIPLIDDDHDTMEASPKYHEVRDNDSPTFESMEPIHSATFKRSISNHSNESKTDAQKVSEKEVIESNDGRSTTIIFKEVSKKNITNEIQASKIAEFDQSNTSLESSETMNENSRSELNTSLETEPKTSVKQNKEPHSEACIEKEETVEPNLASASVPLLLPSAKLKETVIKCAPTPVPNAFAADSITSDSSVTSLPNASIISFSSTTNISSTADTPDSSLAISKPDASISFAPSSTDASTSSTTSMSDINISNASISSTAFLTTSSTSSISVAANNTASSPTISEYSVNSAPATPISNASIAGSIVKISDSVTASASNASSTSSEPLDTTLTTSNAMKVSSNASASNATPDSNFSPATSTTVQSIPSSDDISPLTTTALPISKDSISDSFFTNASQTVSSSPNDSTFIDSSNSMTPLTTGSVFATSTSIQSTDNSLTSFNSSQLDSSLLPTGLTPTILTTSLPVSETALVSTATTAKALSSSPIASDNLVSKALSEVTTDNSNTATGAISTTSTTAASLAVTATASLTTNISTSNNDTSASLIESTSLPTTNISPVIKDTPVPESETASLPINTSASIEDTASTTSETASLPSNVSTLINNTSTTAPETASQSENASTSINNTSTIASETVSIPTATSTPIKYTSDPESENASLLTNNTPATPSNLSTPNNNTQETASPPTNIRTQTSDSDEQSSSESDDDSSSAAVPPSPVDALRHRFEGLASVEVGGPVRPASPFRRMSFRSTKAVIALERTRDTSLEKPWFTQKPKVVEAKKPLPKRSLKQQMETERRVRQLVTDRKVRTYRKAEIVVQLEEAGFSQDEAVQAANECSNFEMALSYLQQECLLCAGHFPVSHIVSMVHCPHMACRDCIRAYFTVQIRDRNIMELLCPFCNEPDITDDDVAQDYFNHLDMMLKKLVDPEIHELFQRKLRDRVLMRDPSFRWCSQCSSGFLAMENMKRLVCPDCNAVTCSSCRRPWEREHQGISCEAFAALKDGNDHEAQAVSLAKMLTEDGIDCPRCHFRYQLAKGGCMHFRCTQCQHDFCSGCSRPFKMGQKCGVSNFCVKLGLHAHHPRNCLFYLRDKDPEDLQRLLDLSEVPYDRDPSEGEGGSAVCQVMEQKETPGGMLDDCCGKEVEQGFAGLCRLHYVEYLGQLVNKHKVDPIQIFENDDLELVLRRANIRLPPRRYREPDDSYRTKLVDLIHEELPLDKMDGS</sequence>
<feature type="compositionally biased region" description="Polar residues" evidence="9">
    <location>
        <begin position="1177"/>
        <end position="1187"/>
    </location>
</feature>
<dbReference type="PROSITE" id="PS51873">
    <property type="entry name" value="TRIAD"/>
    <property type="match status" value="1"/>
</dbReference>
<feature type="compositionally biased region" description="Basic and acidic residues" evidence="9">
    <location>
        <begin position="1372"/>
        <end position="1384"/>
    </location>
</feature>
<dbReference type="Gene3D" id="1.10.8.10">
    <property type="entry name" value="DNA helicase RuvA subunit, C-terminal domain"/>
    <property type="match status" value="1"/>
</dbReference>
<feature type="region of interest" description="Disordered" evidence="9">
    <location>
        <begin position="595"/>
        <end position="644"/>
    </location>
</feature>
<feature type="compositionally biased region" description="Acidic residues" evidence="9">
    <location>
        <begin position="1086"/>
        <end position="1107"/>
    </location>
</feature>
<feature type="region of interest" description="Disordered" evidence="9">
    <location>
        <begin position="1163"/>
        <end position="1204"/>
    </location>
</feature>
<feature type="region of interest" description="Disordered" evidence="9">
    <location>
        <begin position="336"/>
        <end position="381"/>
    </location>
</feature>
<feature type="compositionally biased region" description="Basic and acidic residues" evidence="9">
    <location>
        <begin position="1718"/>
        <end position="1733"/>
    </location>
</feature>
<feature type="compositionally biased region" description="Basic and acidic residues" evidence="9">
    <location>
        <begin position="230"/>
        <end position="245"/>
    </location>
</feature>
<feature type="compositionally biased region" description="Polar residues" evidence="9">
    <location>
        <begin position="2226"/>
        <end position="2237"/>
    </location>
</feature>
<keyword evidence="4" id="KW-0677">Repeat</keyword>
<organism evidence="12 13">
    <name type="scientific">Oedothorax gibbosus</name>
    <dbReference type="NCBI Taxonomy" id="931172"/>
    <lineage>
        <taxon>Eukaryota</taxon>
        <taxon>Metazoa</taxon>
        <taxon>Ecdysozoa</taxon>
        <taxon>Arthropoda</taxon>
        <taxon>Chelicerata</taxon>
        <taxon>Arachnida</taxon>
        <taxon>Araneae</taxon>
        <taxon>Araneomorphae</taxon>
        <taxon>Entelegynae</taxon>
        <taxon>Araneoidea</taxon>
        <taxon>Linyphiidae</taxon>
        <taxon>Erigoninae</taxon>
        <taxon>Oedothorax</taxon>
    </lineage>
</organism>
<dbReference type="CDD" id="cd20337">
    <property type="entry name" value="BRcat_RBR_HOIP"/>
    <property type="match status" value="1"/>
</dbReference>
<dbReference type="CDD" id="cd20351">
    <property type="entry name" value="Rcat_RBR_HOIP"/>
    <property type="match status" value="1"/>
</dbReference>
<feature type="region of interest" description="Disordered" evidence="9">
    <location>
        <begin position="1335"/>
        <end position="1573"/>
    </location>
</feature>
<feature type="compositionally biased region" description="Low complexity" evidence="9">
    <location>
        <begin position="443"/>
        <end position="460"/>
    </location>
</feature>
<keyword evidence="13" id="KW-1185">Reference proteome</keyword>
<dbReference type="Gene3D" id="6.10.140.1100">
    <property type="match status" value="1"/>
</dbReference>
<feature type="compositionally biased region" description="Basic residues" evidence="9">
    <location>
        <begin position="806"/>
        <end position="817"/>
    </location>
</feature>
<dbReference type="InterPro" id="IPR002867">
    <property type="entry name" value="IBR_dom"/>
</dbReference>
<feature type="region of interest" description="Disordered" evidence="9">
    <location>
        <begin position="412"/>
        <end position="561"/>
    </location>
</feature>
<feature type="compositionally biased region" description="Polar residues" evidence="9">
    <location>
        <begin position="1465"/>
        <end position="1479"/>
    </location>
</feature>
<evidence type="ECO:0008006" key="14">
    <source>
        <dbReference type="Google" id="ProtNLM"/>
    </source>
</evidence>
<keyword evidence="6" id="KW-0833">Ubl conjugation pathway</keyword>
<feature type="compositionally biased region" description="Low complexity" evidence="9">
    <location>
        <begin position="1454"/>
        <end position="1464"/>
    </location>
</feature>
<reference evidence="12 13" key="1">
    <citation type="journal article" date="2022" name="Nat. Ecol. Evol.">
        <title>A masculinizing supergene underlies an exaggerated male reproductive morph in a spider.</title>
        <authorList>
            <person name="Hendrickx F."/>
            <person name="De Corte Z."/>
            <person name="Sonet G."/>
            <person name="Van Belleghem S.M."/>
            <person name="Kostlbacher S."/>
            <person name="Vangestel C."/>
        </authorList>
    </citation>
    <scope>NUCLEOTIDE SEQUENCE [LARGE SCALE GENOMIC DNA]</scope>
    <source>
        <strain evidence="12">W744_W776</strain>
    </source>
</reference>
<feature type="compositionally biased region" description="Acidic residues" evidence="9">
    <location>
        <begin position="2284"/>
        <end position="2297"/>
    </location>
</feature>
<dbReference type="PANTHER" id="PTHR16004">
    <property type="entry name" value="RING FINGER PROTEIN 31-RELATED"/>
    <property type="match status" value="1"/>
</dbReference>
<feature type="compositionally biased region" description="Polar residues" evidence="9">
    <location>
        <begin position="1539"/>
        <end position="1552"/>
    </location>
</feature>
<feature type="compositionally biased region" description="Basic and acidic residues" evidence="9">
    <location>
        <begin position="823"/>
        <end position="833"/>
    </location>
</feature>
<dbReference type="Proteomes" id="UP000827092">
    <property type="component" value="Unassembled WGS sequence"/>
</dbReference>
<feature type="region of interest" description="Disordered" evidence="9">
    <location>
        <begin position="1139"/>
        <end position="1158"/>
    </location>
</feature>
<evidence type="ECO:0000256" key="2">
    <source>
        <dbReference type="ARBA" id="ARBA00022679"/>
    </source>
</evidence>
<evidence type="ECO:0000313" key="12">
    <source>
        <dbReference type="EMBL" id="KAG8196405.1"/>
    </source>
</evidence>
<feature type="compositionally biased region" description="Basic and acidic residues" evidence="9">
    <location>
        <begin position="509"/>
        <end position="532"/>
    </location>
</feature>
<feature type="region of interest" description="Disordered" evidence="9">
    <location>
        <begin position="2149"/>
        <end position="2306"/>
    </location>
</feature>
<keyword evidence="5 8" id="KW-0863">Zinc-finger</keyword>
<dbReference type="SMART" id="SM00547">
    <property type="entry name" value="ZnF_RBZ"/>
    <property type="match status" value="1"/>
</dbReference>
<feature type="compositionally biased region" description="Polar residues" evidence="9">
    <location>
        <begin position="734"/>
        <end position="763"/>
    </location>
</feature>
<feature type="region of interest" description="Disordered" evidence="9">
    <location>
        <begin position="1936"/>
        <end position="1967"/>
    </location>
</feature>
<evidence type="ECO:0000256" key="8">
    <source>
        <dbReference type="PROSITE-ProRule" id="PRU00175"/>
    </source>
</evidence>
<feature type="region of interest" description="Disordered" evidence="9">
    <location>
        <begin position="671"/>
        <end position="842"/>
    </location>
</feature>
<dbReference type="InterPro" id="IPR044066">
    <property type="entry name" value="TRIAD_supradom"/>
</dbReference>
<feature type="domain" description="RING-type" evidence="10">
    <location>
        <begin position="2439"/>
        <end position="2488"/>
    </location>
</feature>
<dbReference type="Gene3D" id="3.30.40.10">
    <property type="entry name" value="Zinc/RING finger domain, C3HC4 (zinc finger)"/>
    <property type="match status" value="1"/>
</dbReference>
<feature type="region of interest" description="Disordered" evidence="9">
    <location>
        <begin position="1079"/>
        <end position="1109"/>
    </location>
</feature>
<feature type="compositionally biased region" description="Low complexity" evidence="9">
    <location>
        <begin position="2249"/>
        <end position="2268"/>
    </location>
</feature>
<dbReference type="Pfam" id="PF22191">
    <property type="entry name" value="IBR_1"/>
    <property type="match status" value="1"/>
</dbReference>
<dbReference type="InterPro" id="IPR013083">
    <property type="entry name" value="Znf_RING/FYVE/PHD"/>
</dbReference>
<feature type="region of interest" description="Disordered" evidence="9">
    <location>
        <begin position="90"/>
        <end position="249"/>
    </location>
</feature>
<feature type="compositionally biased region" description="Basic and acidic residues" evidence="9">
    <location>
        <begin position="1480"/>
        <end position="1510"/>
    </location>
</feature>
<dbReference type="InterPro" id="IPR047540">
    <property type="entry name" value="BRcat_RBR_RNF31-like"/>
</dbReference>
<evidence type="ECO:0000259" key="10">
    <source>
        <dbReference type="PROSITE" id="PS50089"/>
    </source>
</evidence>
<proteinExistence type="inferred from homology"/>
<dbReference type="GO" id="GO:0070530">
    <property type="term" value="F:K63-linked polyubiquitin modification-dependent protein binding"/>
    <property type="evidence" value="ECO:0007669"/>
    <property type="project" value="TreeGrafter"/>
</dbReference>
<comment type="caution">
    <text evidence="12">The sequence shown here is derived from an EMBL/GenBank/DDBJ whole genome shotgun (WGS) entry which is preliminary data.</text>
</comment>
<feature type="compositionally biased region" description="Basic and acidic residues" evidence="9">
    <location>
        <begin position="1352"/>
        <end position="1364"/>
    </location>
</feature>
<feature type="compositionally biased region" description="Basic and acidic residues" evidence="9">
    <location>
        <begin position="473"/>
        <end position="488"/>
    </location>
</feature>
<dbReference type="SMART" id="SM00647">
    <property type="entry name" value="IBR"/>
    <property type="match status" value="1"/>
</dbReference>
<feature type="compositionally biased region" description="Polar residues" evidence="9">
    <location>
        <begin position="1335"/>
        <end position="1347"/>
    </location>
</feature>
<name>A0AAV6VIU7_9ARAC</name>
<dbReference type="Pfam" id="PF16678">
    <property type="entry name" value="UBA_HOIP"/>
    <property type="match status" value="1"/>
</dbReference>
<feature type="region of interest" description="Disordered" evidence="9">
    <location>
        <begin position="1635"/>
        <end position="1659"/>
    </location>
</feature>
<dbReference type="GO" id="GO:0008270">
    <property type="term" value="F:zinc ion binding"/>
    <property type="evidence" value="ECO:0007669"/>
    <property type="project" value="UniProtKB-KW"/>
</dbReference>
<evidence type="ECO:0000256" key="7">
    <source>
        <dbReference type="ARBA" id="ARBA00022833"/>
    </source>
</evidence>
<feature type="compositionally biased region" description="Pro residues" evidence="9">
    <location>
        <begin position="412"/>
        <end position="424"/>
    </location>
</feature>
<dbReference type="SUPFAM" id="SSF57850">
    <property type="entry name" value="RING/U-box"/>
    <property type="match status" value="3"/>
</dbReference>
<dbReference type="InterPro" id="IPR041031">
    <property type="entry name" value="RNF31_C"/>
</dbReference>
<dbReference type="PANTHER" id="PTHR16004:SF2">
    <property type="entry name" value="E3 UBIQUITIN-PROTEIN LIGASE LUBEL"/>
    <property type="match status" value="1"/>
</dbReference>
<dbReference type="GO" id="GO:0061630">
    <property type="term" value="F:ubiquitin protein ligase activity"/>
    <property type="evidence" value="ECO:0007669"/>
    <property type="project" value="TreeGrafter"/>
</dbReference>
<dbReference type="InterPro" id="IPR001876">
    <property type="entry name" value="Znf_RanBP2"/>
</dbReference>
<feature type="region of interest" description="Disordered" evidence="9">
    <location>
        <begin position="1693"/>
        <end position="1733"/>
    </location>
</feature>
<evidence type="ECO:0000259" key="11">
    <source>
        <dbReference type="PROSITE" id="PS51873"/>
    </source>
</evidence>
<dbReference type="PROSITE" id="PS50089">
    <property type="entry name" value="ZF_RING_2"/>
    <property type="match status" value="1"/>
</dbReference>
<feature type="compositionally biased region" description="Polar residues" evidence="9">
    <location>
        <begin position="2269"/>
        <end position="2279"/>
    </location>
</feature>
<accession>A0AAV6VIU7</accession>
<dbReference type="GO" id="GO:0097039">
    <property type="term" value="P:protein linear polyubiquitination"/>
    <property type="evidence" value="ECO:0007669"/>
    <property type="project" value="TreeGrafter"/>
</dbReference>
<feature type="compositionally biased region" description="Basic and acidic residues" evidence="9">
    <location>
        <begin position="1518"/>
        <end position="1534"/>
    </location>
</feature>
<dbReference type="InterPro" id="IPR047543">
    <property type="entry name" value="Bbox1_RNF31-like"/>
</dbReference>
<protein>
    <recommendedName>
        <fullName evidence="14">RBR-type E3 ubiquitin transferase</fullName>
    </recommendedName>
</protein>
<feature type="compositionally biased region" description="Low complexity" evidence="9">
    <location>
        <begin position="2208"/>
        <end position="2225"/>
    </location>
</feature>
<evidence type="ECO:0000256" key="5">
    <source>
        <dbReference type="ARBA" id="ARBA00022771"/>
    </source>
</evidence>
<feature type="compositionally biased region" description="Polar residues" evidence="9">
    <location>
        <begin position="1693"/>
        <end position="1717"/>
    </location>
</feature>
<dbReference type="Pfam" id="PF01485">
    <property type="entry name" value="IBR"/>
    <property type="match status" value="1"/>
</dbReference>
<dbReference type="Pfam" id="PF18091">
    <property type="entry name" value="E3_UbLigase_RBR"/>
    <property type="match status" value="1"/>
</dbReference>
<dbReference type="GO" id="GO:0036435">
    <property type="term" value="F:K48-linked polyubiquitin modification-dependent protein binding"/>
    <property type="evidence" value="ECO:0007669"/>
    <property type="project" value="TreeGrafter"/>
</dbReference>
<dbReference type="InterPro" id="IPR001841">
    <property type="entry name" value="Znf_RING"/>
</dbReference>
<dbReference type="PROSITE" id="PS01358">
    <property type="entry name" value="ZF_RANBP2_1"/>
    <property type="match status" value="1"/>
</dbReference>
<evidence type="ECO:0000256" key="4">
    <source>
        <dbReference type="ARBA" id="ARBA00022737"/>
    </source>
</evidence>
<feature type="compositionally biased region" description="Basic and acidic residues" evidence="9">
    <location>
        <begin position="1396"/>
        <end position="1409"/>
    </location>
</feature>
<comment type="similarity">
    <text evidence="1">Belongs to the RBR family.</text>
</comment>
<keyword evidence="2" id="KW-0808">Transferase</keyword>
<evidence type="ECO:0000256" key="1">
    <source>
        <dbReference type="ARBA" id="ARBA00008278"/>
    </source>
</evidence>
<feature type="compositionally biased region" description="Low complexity" evidence="9">
    <location>
        <begin position="2169"/>
        <end position="2185"/>
    </location>
</feature>
<dbReference type="InterPro" id="IPR032065">
    <property type="entry name" value="RNF31-UBA"/>
</dbReference>
<feature type="compositionally biased region" description="Basic and acidic residues" evidence="9">
    <location>
        <begin position="203"/>
        <end position="218"/>
    </location>
</feature>
<dbReference type="CDD" id="cd19815">
    <property type="entry name" value="Bbox1_HOIP"/>
    <property type="match status" value="1"/>
</dbReference>
<feature type="domain" description="RING-type" evidence="11">
    <location>
        <begin position="2435"/>
        <end position="2669"/>
    </location>
</feature>
<feature type="compositionally biased region" description="Basic and acidic residues" evidence="9">
    <location>
        <begin position="1423"/>
        <end position="1442"/>
    </location>
</feature>
<dbReference type="EMBL" id="JAFNEN010000070">
    <property type="protein sequence ID" value="KAG8196405.1"/>
    <property type="molecule type" value="Genomic_DNA"/>
</dbReference>
<evidence type="ECO:0000313" key="13">
    <source>
        <dbReference type="Proteomes" id="UP000827092"/>
    </source>
</evidence>
<dbReference type="InterPro" id="IPR047542">
    <property type="entry name" value="Rcat_RBR_RNF31-like"/>
</dbReference>
<evidence type="ECO:0000256" key="3">
    <source>
        <dbReference type="ARBA" id="ARBA00022723"/>
    </source>
</evidence>